<accession>A0A512MFM7</accession>
<organism evidence="2 3">
    <name type="scientific">Brevifollis gellanilyticus</name>
    <dbReference type="NCBI Taxonomy" id="748831"/>
    <lineage>
        <taxon>Bacteria</taxon>
        <taxon>Pseudomonadati</taxon>
        <taxon>Verrucomicrobiota</taxon>
        <taxon>Verrucomicrobiia</taxon>
        <taxon>Verrucomicrobiales</taxon>
        <taxon>Verrucomicrobiaceae</taxon>
    </lineage>
</organism>
<dbReference type="Pfam" id="PF21948">
    <property type="entry name" value="LplA-B_cat"/>
    <property type="match status" value="1"/>
</dbReference>
<dbReference type="PROSITE" id="PS51733">
    <property type="entry name" value="BPL_LPL_CATALYTIC"/>
    <property type="match status" value="1"/>
</dbReference>
<dbReference type="RefSeq" id="WP_170266973.1">
    <property type="nucleotide sequence ID" value="NZ_BKAG01000043.1"/>
</dbReference>
<name>A0A512MFM7_9BACT</name>
<evidence type="ECO:0000313" key="2">
    <source>
        <dbReference type="EMBL" id="GEP45151.1"/>
    </source>
</evidence>
<dbReference type="PANTHER" id="PTHR43679:SF2">
    <property type="entry name" value="OCTANOYL-[GCVH]:PROTEIN N-OCTANOYLTRANSFERASE"/>
    <property type="match status" value="1"/>
</dbReference>
<dbReference type="InterPro" id="IPR004143">
    <property type="entry name" value="BPL_LPL_catalytic"/>
</dbReference>
<comment type="caution">
    <text evidence="2">The sequence shown here is derived from an EMBL/GenBank/DDBJ whole genome shotgun (WGS) entry which is preliminary data.</text>
</comment>
<sequence>MSSDTPFFDRLILHLDGTHAGAMNMAVDQAWLEQSELPVLRVYTWDQPTVTIGYAQSLAKLQDALPEWPVIRRWTGGGVVMHQGDFTYSVIVPASHPWAETPAVESYRVIHGSLAESLSAHGHMGCRLALPEDLVDGPFCFVAPALHDVIRGPVKVAGAGQRRGRLGFLHQGSVQQVRIAEEFWPQWAGKLAREVQVVQELPAKVMERAVELAEKRFSLPQWLAERDDLLS</sequence>
<gene>
    <name evidence="2" type="ORF">BGE01nite_44420</name>
</gene>
<dbReference type="InterPro" id="IPR050664">
    <property type="entry name" value="Octanoyltrans_LipM/LipL"/>
</dbReference>
<protein>
    <recommendedName>
        <fullName evidence="1">BPL/LPL catalytic domain-containing protein</fullName>
    </recommendedName>
</protein>
<keyword evidence="3" id="KW-1185">Reference proteome</keyword>
<reference evidence="2 3" key="1">
    <citation type="submission" date="2019-07" db="EMBL/GenBank/DDBJ databases">
        <title>Whole genome shotgun sequence of Brevifollis gellanilyticus NBRC 108608.</title>
        <authorList>
            <person name="Hosoyama A."/>
            <person name="Uohara A."/>
            <person name="Ohji S."/>
            <person name="Ichikawa N."/>
        </authorList>
    </citation>
    <scope>NUCLEOTIDE SEQUENCE [LARGE SCALE GENOMIC DNA]</scope>
    <source>
        <strain evidence="2 3">NBRC 108608</strain>
    </source>
</reference>
<dbReference type="AlphaFoldDB" id="A0A512MFM7"/>
<feature type="domain" description="BPL/LPL catalytic" evidence="1">
    <location>
        <begin position="34"/>
        <end position="217"/>
    </location>
</feature>
<dbReference type="SUPFAM" id="SSF55681">
    <property type="entry name" value="Class II aaRS and biotin synthetases"/>
    <property type="match status" value="1"/>
</dbReference>
<dbReference type="Gene3D" id="3.30.930.10">
    <property type="entry name" value="Bira Bifunctional Protein, Domain 2"/>
    <property type="match status" value="1"/>
</dbReference>
<dbReference type="EMBL" id="BKAG01000043">
    <property type="protein sequence ID" value="GEP45151.1"/>
    <property type="molecule type" value="Genomic_DNA"/>
</dbReference>
<dbReference type="InterPro" id="IPR045864">
    <property type="entry name" value="aa-tRNA-synth_II/BPL/LPL"/>
</dbReference>
<evidence type="ECO:0000259" key="1">
    <source>
        <dbReference type="PROSITE" id="PS51733"/>
    </source>
</evidence>
<proteinExistence type="predicted"/>
<dbReference type="Proteomes" id="UP000321577">
    <property type="component" value="Unassembled WGS sequence"/>
</dbReference>
<dbReference type="PANTHER" id="PTHR43679">
    <property type="entry name" value="OCTANOYLTRANSFERASE LIPM-RELATED"/>
    <property type="match status" value="1"/>
</dbReference>
<evidence type="ECO:0000313" key="3">
    <source>
        <dbReference type="Proteomes" id="UP000321577"/>
    </source>
</evidence>